<dbReference type="PANTHER" id="PTHR37157:SF3">
    <property type="entry name" value="EB DOMAIN-CONTAINING PROTEIN"/>
    <property type="match status" value="1"/>
</dbReference>
<organism evidence="1 2">
    <name type="scientific">Kaistia dalseonensis</name>
    <dbReference type="NCBI Taxonomy" id="410840"/>
    <lineage>
        <taxon>Bacteria</taxon>
        <taxon>Pseudomonadati</taxon>
        <taxon>Pseudomonadota</taxon>
        <taxon>Alphaproteobacteria</taxon>
        <taxon>Hyphomicrobiales</taxon>
        <taxon>Kaistiaceae</taxon>
        <taxon>Kaistia</taxon>
    </lineage>
</organism>
<dbReference type="SUPFAM" id="SSF63829">
    <property type="entry name" value="Calcium-dependent phosphotriesterase"/>
    <property type="match status" value="1"/>
</dbReference>
<gene>
    <name evidence="1" type="ORF">QO014_004522</name>
</gene>
<protein>
    <submittedName>
        <fullName evidence="1">Uncharacterized protein</fullName>
    </submittedName>
</protein>
<evidence type="ECO:0000313" key="2">
    <source>
        <dbReference type="Proteomes" id="UP001241603"/>
    </source>
</evidence>
<sequence>MLLSRFRWWWSARLALASIFGLLVAAGGASAQQAIVGSRSAVVTGFSGFLQGPAPEGADPLDYLAIAPDGPSARIVDLSALGAFGTLSNAPKTFTATAAEVGQVFGVALDDAPAPTIYLAASSAYGLAIGTVDAGGAIKREHVGAVGARFLPGLFGPVEQGGGPGSIWRVDGTTGRISLFANISDASVSALGGLAFDGRSRQLFAADRASGLIHRFSLDGTDRGTFDHGTEGRAAAGLPPVPLSPIAINIEDPAFDTEQPASWGYADPERLIFGLAVHQERLYYAVAAGPEIWSIGIGADGAFAGDPRLEVEVPTLRSGIEIASIAFDGQGLLYAAERAPPTGAYDFKSLTEGGDSRVLRFRPKTRPDANPGLWVPEPDQYAIGLTPDLHNADGGVALGYGYDNQGRLRPDACAATVWSTGERLLGDGPGIDPIDGLQGNAIRLVVPANTPPMQSWFVDYDDRPGDPAFSGHMGALATVPCGPGLRTETPPPPPVMMPPPVVACPVGTMLINGACLLPPRCPSGTRFRDGYCVAVGCPPNMIRERGACVPPPRLCDRYETFVNGRCVPWACPRDMVRTPDGYCGCPRNEIYLRGRCVPPRPCPPDMVQTRDGRCLPPSCPESFIRDRAGRCIPPPRHCDRPFVQDNRGRCVCPSNMAMQNGRCVPPPQQCRRPLIRDDNGRCVCPSNQTMQNGRCVPPPRACNPPLIRDNKGRCVCPEGMNMTKGRCRPPVVIDCKPGFVERGGRCVPIVIEQPDRPVRPRCDQGERLVNGRCVPVAIDQPDRPVRPQCREGERLVRGQCVEVQVRPKPEPQACRKGFVMQNGRCVPIRIQEEQNDQPVRPNIQLQVPNPMKIMPQMREAPQQDQQ</sequence>
<keyword evidence="2" id="KW-1185">Reference proteome</keyword>
<reference evidence="1 2" key="1">
    <citation type="submission" date="2023-07" db="EMBL/GenBank/DDBJ databases">
        <title>Genomic Encyclopedia of Type Strains, Phase IV (KMG-IV): sequencing the most valuable type-strain genomes for metagenomic binning, comparative biology and taxonomic classification.</title>
        <authorList>
            <person name="Goeker M."/>
        </authorList>
    </citation>
    <scope>NUCLEOTIDE SEQUENCE [LARGE SCALE GENOMIC DNA]</scope>
    <source>
        <strain evidence="1 2">B6-8</strain>
    </source>
</reference>
<dbReference type="InterPro" id="IPR009030">
    <property type="entry name" value="Growth_fac_rcpt_cys_sf"/>
</dbReference>
<dbReference type="Gene3D" id="2.120.10.30">
    <property type="entry name" value="TolB, C-terminal domain"/>
    <property type="match status" value="1"/>
</dbReference>
<dbReference type="EMBL" id="JAUSVO010000007">
    <property type="protein sequence ID" value="MDQ0440109.1"/>
    <property type="molecule type" value="Genomic_DNA"/>
</dbReference>
<evidence type="ECO:0000313" key="1">
    <source>
        <dbReference type="EMBL" id="MDQ0440109.1"/>
    </source>
</evidence>
<accession>A0ABU0HCR1</accession>
<name>A0ABU0HCR1_9HYPH</name>
<proteinExistence type="predicted"/>
<comment type="caution">
    <text evidence="1">The sequence shown here is derived from an EMBL/GenBank/DDBJ whole genome shotgun (WGS) entry which is preliminary data.</text>
</comment>
<dbReference type="RefSeq" id="WP_266350988.1">
    <property type="nucleotide sequence ID" value="NZ_JAPKNG010000007.1"/>
</dbReference>
<dbReference type="PANTHER" id="PTHR37157">
    <property type="entry name" value="PRION-LIKE-(Q/N-RICH) DOMAIN-BEARING PROTEIN 25"/>
    <property type="match status" value="1"/>
</dbReference>
<dbReference type="SUPFAM" id="SSF57184">
    <property type="entry name" value="Growth factor receptor domain"/>
    <property type="match status" value="1"/>
</dbReference>
<dbReference type="InterPro" id="IPR011042">
    <property type="entry name" value="6-blade_b-propeller_TolB-like"/>
</dbReference>
<dbReference type="Proteomes" id="UP001241603">
    <property type="component" value="Unassembled WGS sequence"/>
</dbReference>